<comment type="caution">
    <text evidence="3">The sequence shown here is derived from an EMBL/GenBank/DDBJ whole genome shotgun (WGS) entry which is preliminary data.</text>
</comment>
<dbReference type="PROSITE" id="PS50097">
    <property type="entry name" value="BTB"/>
    <property type="match status" value="1"/>
</dbReference>
<accession>A0AAV2HIX6</accession>
<organism evidence="3 4">
    <name type="scientific">Lymnaea stagnalis</name>
    <name type="common">Great pond snail</name>
    <name type="synonym">Helix stagnalis</name>
    <dbReference type="NCBI Taxonomy" id="6523"/>
    <lineage>
        <taxon>Eukaryota</taxon>
        <taxon>Metazoa</taxon>
        <taxon>Spiralia</taxon>
        <taxon>Lophotrochozoa</taxon>
        <taxon>Mollusca</taxon>
        <taxon>Gastropoda</taxon>
        <taxon>Heterobranchia</taxon>
        <taxon>Euthyneura</taxon>
        <taxon>Panpulmonata</taxon>
        <taxon>Hygrophila</taxon>
        <taxon>Lymnaeoidea</taxon>
        <taxon>Lymnaeidae</taxon>
        <taxon>Lymnaea</taxon>
    </lineage>
</organism>
<reference evidence="3 4" key="1">
    <citation type="submission" date="2024-04" db="EMBL/GenBank/DDBJ databases">
        <authorList>
            <consortium name="Genoscope - CEA"/>
            <person name="William W."/>
        </authorList>
    </citation>
    <scope>NUCLEOTIDE SEQUENCE [LARGE SCALE GENOMIC DNA]</scope>
</reference>
<feature type="domain" description="BTB" evidence="2">
    <location>
        <begin position="40"/>
        <end position="107"/>
    </location>
</feature>
<proteinExistence type="predicted"/>
<feature type="region of interest" description="Disordered" evidence="1">
    <location>
        <begin position="241"/>
        <end position="298"/>
    </location>
</feature>
<evidence type="ECO:0000313" key="3">
    <source>
        <dbReference type="EMBL" id="CAL1533989.1"/>
    </source>
</evidence>
<dbReference type="SUPFAM" id="SSF54695">
    <property type="entry name" value="POZ domain"/>
    <property type="match status" value="1"/>
</dbReference>
<keyword evidence="4" id="KW-1185">Reference proteome</keyword>
<feature type="compositionally biased region" description="Polar residues" evidence="1">
    <location>
        <begin position="287"/>
        <end position="298"/>
    </location>
</feature>
<dbReference type="EMBL" id="CAXITT010000158">
    <property type="protein sequence ID" value="CAL1533989.1"/>
    <property type="molecule type" value="Genomic_DNA"/>
</dbReference>
<dbReference type="InterPro" id="IPR000210">
    <property type="entry name" value="BTB/POZ_dom"/>
</dbReference>
<dbReference type="InterPro" id="IPR011705">
    <property type="entry name" value="BACK"/>
</dbReference>
<dbReference type="Pfam" id="PF07707">
    <property type="entry name" value="BACK"/>
    <property type="match status" value="1"/>
</dbReference>
<dbReference type="Gene3D" id="1.25.40.420">
    <property type="match status" value="1"/>
</dbReference>
<dbReference type="CDD" id="cd18186">
    <property type="entry name" value="BTB_POZ_ZBTB_KLHL-like"/>
    <property type="match status" value="1"/>
</dbReference>
<feature type="non-terminal residue" evidence="3">
    <location>
        <position position="345"/>
    </location>
</feature>
<sequence>MFPVKEISSTEVNPQMAIKREVAYGIVQGISDLWQDEELRDFTIEIGHTKFSCHRFILGACSGFFRGLFRSGMKESDAQNITLQNISSDTFKLVLEALYTGHGVLTNDNVIDIWHAVHQLQIKFLIQECENFVIRHLSLDNYEEIFHCAKLLSPFFVLDSVWGFIKKTYEEFTKSDIFLGLSFGEIHQLIGGQDLVVKSEDIVLDSILRWVEFGDKKINQLLDECVSKEIVTRKCELSSDELSDPSLFSGSEEQKQKKRRNKKQKILLDKDRNNQESGQESRDSTKEMNSLKTGNDEMQSCPIETFNRSIKLVDLLSTARTCLASTDCLEKMLFEKIFTENREAR</sequence>
<protein>
    <recommendedName>
        <fullName evidence="2">BTB domain-containing protein</fullName>
    </recommendedName>
</protein>
<dbReference type="PANTHER" id="PTHR45632">
    <property type="entry name" value="LD33804P"/>
    <property type="match status" value="1"/>
</dbReference>
<evidence type="ECO:0000313" key="4">
    <source>
        <dbReference type="Proteomes" id="UP001497497"/>
    </source>
</evidence>
<name>A0AAV2HIX6_LYMST</name>
<dbReference type="InterPro" id="IPR011333">
    <property type="entry name" value="SKP1/BTB/POZ_sf"/>
</dbReference>
<dbReference type="SMART" id="SM00225">
    <property type="entry name" value="BTB"/>
    <property type="match status" value="1"/>
</dbReference>
<evidence type="ECO:0000256" key="1">
    <source>
        <dbReference type="SAM" id="MobiDB-lite"/>
    </source>
</evidence>
<dbReference type="Pfam" id="PF00651">
    <property type="entry name" value="BTB"/>
    <property type="match status" value="1"/>
</dbReference>
<dbReference type="AlphaFoldDB" id="A0AAV2HIX6"/>
<evidence type="ECO:0000259" key="2">
    <source>
        <dbReference type="PROSITE" id="PS50097"/>
    </source>
</evidence>
<feature type="compositionally biased region" description="Basic and acidic residues" evidence="1">
    <location>
        <begin position="266"/>
        <end position="286"/>
    </location>
</feature>
<feature type="compositionally biased region" description="Basic residues" evidence="1">
    <location>
        <begin position="256"/>
        <end position="265"/>
    </location>
</feature>
<dbReference type="Proteomes" id="UP001497497">
    <property type="component" value="Unassembled WGS sequence"/>
</dbReference>
<dbReference type="Gene3D" id="3.30.710.10">
    <property type="entry name" value="Potassium Channel Kv1.1, Chain A"/>
    <property type="match status" value="1"/>
</dbReference>
<gene>
    <name evidence="3" type="ORF">GSLYS_00007949001</name>
</gene>